<dbReference type="OrthoDB" id="8836344at2"/>
<feature type="chain" id="PRO_5019180694" evidence="1">
    <location>
        <begin position="20"/>
        <end position="299"/>
    </location>
</feature>
<evidence type="ECO:0000256" key="1">
    <source>
        <dbReference type="SAM" id="SignalP"/>
    </source>
</evidence>
<dbReference type="EMBL" id="QYUK01000011">
    <property type="protein sequence ID" value="RJF87650.1"/>
    <property type="molecule type" value="Genomic_DNA"/>
</dbReference>
<evidence type="ECO:0000313" key="3">
    <source>
        <dbReference type="EMBL" id="RJF87650.1"/>
    </source>
</evidence>
<proteinExistence type="predicted"/>
<feature type="domain" description="DUF2272" evidence="2">
    <location>
        <begin position="128"/>
        <end position="287"/>
    </location>
</feature>
<dbReference type="PROSITE" id="PS51257">
    <property type="entry name" value="PROKAR_LIPOPROTEIN"/>
    <property type="match status" value="1"/>
</dbReference>
<sequence>MNKAGAILLILGLSLAACAKPPGASTQAVPEPAACAGAQPAAPADGTAAAMVRIARGEWAKWGERVVELQPGRAVVILPNSHPAMWEQERDAFPSLADYWCATPPHRNHWELTAQAAGYTNVQNPDGSVEKTAFRRTPIGSSPFDEPWSAAFTSWVIWMAGVPEGRFLYSDTHWDYINDLMTAPPGSRAFRARPIASGPPLAGDLVCATRSGAPPADWRELTLGTRPMHCDIVVGFSACDFSPSGRCIEAIGGNVMQSVSLTRAPVDAAGNLVAGGATGRDWIVVLENAARFPALVSQR</sequence>
<reference evidence="3 4" key="1">
    <citation type="submission" date="2018-09" db="EMBL/GenBank/DDBJ databases">
        <authorList>
            <person name="Zhu H."/>
        </authorList>
    </citation>
    <scope>NUCLEOTIDE SEQUENCE [LARGE SCALE GENOMIC DNA]</scope>
    <source>
        <strain evidence="3 4">K1W22B-8</strain>
    </source>
</reference>
<keyword evidence="4" id="KW-1185">Reference proteome</keyword>
<dbReference type="Proteomes" id="UP000284605">
    <property type="component" value="Unassembled WGS sequence"/>
</dbReference>
<name>A0A418WCC8_9PROT</name>
<protein>
    <submittedName>
        <fullName evidence="3">DUF2272 domain-containing protein</fullName>
    </submittedName>
</protein>
<feature type="signal peptide" evidence="1">
    <location>
        <begin position="1"/>
        <end position="19"/>
    </location>
</feature>
<organism evidence="3 4">
    <name type="scientific">Oleomonas cavernae</name>
    <dbReference type="NCBI Taxonomy" id="2320859"/>
    <lineage>
        <taxon>Bacteria</taxon>
        <taxon>Pseudomonadati</taxon>
        <taxon>Pseudomonadota</taxon>
        <taxon>Alphaproteobacteria</taxon>
        <taxon>Acetobacterales</taxon>
        <taxon>Acetobacteraceae</taxon>
        <taxon>Oleomonas</taxon>
    </lineage>
</organism>
<dbReference type="AlphaFoldDB" id="A0A418WCC8"/>
<comment type="caution">
    <text evidence="3">The sequence shown here is derived from an EMBL/GenBank/DDBJ whole genome shotgun (WGS) entry which is preliminary data.</text>
</comment>
<keyword evidence="1" id="KW-0732">Signal</keyword>
<dbReference type="RefSeq" id="WP_119778286.1">
    <property type="nucleotide sequence ID" value="NZ_QYUK01000011.1"/>
</dbReference>
<evidence type="ECO:0000259" key="2">
    <source>
        <dbReference type="Pfam" id="PF10030"/>
    </source>
</evidence>
<dbReference type="Pfam" id="PF10030">
    <property type="entry name" value="DUF2272"/>
    <property type="match status" value="1"/>
</dbReference>
<dbReference type="InterPro" id="IPR019262">
    <property type="entry name" value="DUF2272"/>
</dbReference>
<gene>
    <name evidence="3" type="ORF">D3874_11975</name>
</gene>
<accession>A0A418WCC8</accession>
<evidence type="ECO:0000313" key="4">
    <source>
        <dbReference type="Proteomes" id="UP000284605"/>
    </source>
</evidence>